<feature type="transmembrane region" description="Helical" evidence="13">
    <location>
        <begin position="90"/>
        <end position="114"/>
    </location>
</feature>
<dbReference type="CDD" id="cd06158">
    <property type="entry name" value="S2P-M50_like_1"/>
    <property type="match status" value="1"/>
</dbReference>
<evidence type="ECO:0000256" key="2">
    <source>
        <dbReference type="ARBA" id="ARBA00004651"/>
    </source>
</evidence>
<evidence type="ECO:0000313" key="16">
    <source>
        <dbReference type="Proteomes" id="UP000006919"/>
    </source>
</evidence>
<dbReference type="InterPro" id="IPR044537">
    <property type="entry name" value="Rip2-like"/>
</dbReference>
<dbReference type="AlphaFoldDB" id="E6UHX2"/>
<feature type="domain" description="Peptidase M50" evidence="14">
    <location>
        <begin position="13"/>
        <end position="222"/>
    </location>
</feature>
<evidence type="ECO:0000256" key="8">
    <source>
        <dbReference type="ARBA" id="ARBA00022801"/>
    </source>
</evidence>
<evidence type="ECO:0000256" key="13">
    <source>
        <dbReference type="SAM" id="Phobius"/>
    </source>
</evidence>
<reference evidence="15 16" key="1">
    <citation type="journal article" date="2011" name="J. Bacteriol.">
        <title>Complete genome of the cellulolytic ruminal bacterium Ruminococcus albus 7.</title>
        <authorList>
            <person name="Suen G."/>
            <person name="Stevenson D.M."/>
            <person name="Bruce D.C."/>
            <person name="Chertkov O."/>
            <person name="Copeland A."/>
            <person name="Cheng J.F."/>
            <person name="Detter C."/>
            <person name="Detter J.C."/>
            <person name="Goodwin L.A."/>
            <person name="Han C.S."/>
            <person name="Hauser L.J."/>
            <person name="Ivanova N.N."/>
            <person name="Kyrpides N.C."/>
            <person name="Land M.L."/>
            <person name="Lapidus A."/>
            <person name="Lucas S."/>
            <person name="Ovchinnikova G."/>
            <person name="Pitluck S."/>
            <person name="Tapia R."/>
            <person name="Woyke T."/>
            <person name="Boyum J."/>
            <person name="Mead D."/>
            <person name="Weimer P.J."/>
        </authorList>
    </citation>
    <scope>NUCLEOTIDE SEQUENCE [LARGE SCALE GENOMIC DNA]</scope>
    <source>
        <strain evidence="16">ATCC 27210 / DSM 20455 / JCM 14654 / NCDO 2250 / 7</strain>
    </source>
</reference>
<evidence type="ECO:0000256" key="12">
    <source>
        <dbReference type="ARBA" id="ARBA00023136"/>
    </source>
</evidence>
<dbReference type="GO" id="GO:0005886">
    <property type="term" value="C:plasma membrane"/>
    <property type="evidence" value="ECO:0007669"/>
    <property type="project" value="UniProtKB-SubCell"/>
</dbReference>
<keyword evidence="9" id="KW-0862">Zinc</keyword>
<comment type="similarity">
    <text evidence="3">Belongs to the peptidase M50B family.</text>
</comment>
<dbReference type="Pfam" id="PF02163">
    <property type="entry name" value="Peptidase_M50"/>
    <property type="match status" value="1"/>
</dbReference>
<dbReference type="HOGENOM" id="CLU_086979_1_1_9"/>
<feature type="transmembrane region" description="Helical" evidence="13">
    <location>
        <begin position="12"/>
        <end position="30"/>
    </location>
</feature>
<feature type="transmembrane region" description="Helical" evidence="13">
    <location>
        <begin position="211"/>
        <end position="231"/>
    </location>
</feature>
<keyword evidence="5" id="KW-0645">Protease</keyword>
<evidence type="ECO:0000256" key="11">
    <source>
        <dbReference type="ARBA" id="ARBA00023049"/>
    </source>
</evidence>
<organism evidence="15 16">
    <name type="scientific">Ruminococcus albus (strain ATCC 27210 / DSM 20455 / JCM 14654 / NCDO 2250 / 7)</name>
    <dbReference type="NCBI Taxonomy" id="697329"/>
    <lineage>
        <taxon>Bacteria</taxon>
        <taxon>Bacillati</taxon>
        <taxon>Bacillota</taxon>
        <taxon>Clostridia</taxon>
        <taxon>Eubacteriales</taxon>
        <taxon>Oscillospiraceae</taxon>
        <taxon>Ruminococcus</taxon>
    </lineage>
</organism>
<keyword evidence="6 13" id="KW-0812">Transmembrane</keyword>
<evidence type="ECO:0000256" key="7">
    <source>
        <dbReference type="ARBA" id="ARBA00022723"/>
    </source>
</evidence>
<evidence type="ECO:0000256" key="3">
    <source>
        <dbReference type="ARBA" id="ARBA00007931"/>
    </source>
</evidence>
<evidence type="ECO:0000256" key="1">
    <source>
        <dbReference type="ARBA" id="ARBA00001947"/>
    </source>
</evidence>
<feature type="transmembrane region" description="Helical" evidence="13">
    <location>
        <begin position="243"/>
        <end position="262"/>
    </location>
</feature>
<evidence type="ECO:0000256" key="5">
    <source>
        <dbReference type="ARBA" id="ARBA00022670"/>
    </source>
</evidence>
<dbReference type="PANTHER" id="PTHR35864">
    <property type="entry name" value="ZINC METALLOPROTEASE MJ0611-RELATED"/>
    <property type="match status" value="1"/>
</dbReference>
<gene>
    <name evidence="15" type="ordered locus">Rumal_2790</name>
</gene>
<keyword evidence="7" id="KW-0479">Metal-binding</keyword>
<evidence type="ECO:0000256" key="10">
    <source>
        <dbReference type="ARBA" id="ARBA00022989"/>
    </source>
</evidence>
<evidence type="ECO:0000256" key="6">
    <source>
        <dbReference type="ARBA" id="ARBA00022692"/>
    </source>
</evidence>
<keyword evidence="10 13" id="KW-1133">Transmembrane helix</keyword>
<dbReference type="PANTHER" id="PTHR35864:SF1">
    <property type="entry name" value="ZINC METALLOPROTEASE YWHC-RELATED"/>
    <property type="match status" value="1"/>
</dbReference>
<dbReference type="InterPro" id="IPR052348">
    <property type="entry name" value="Metallopeptidase_M50B"/>
</dbReference>
<evidence type="ECO:0000313" key="15">
    <source>
        <dbReference type="EMBL" id="ADU23259.1"/>
    </source>
</evidence>
<keyword evidence="8" id="KW-0378">Hydrolase</keyword>
<dbReference type="Proteomes" id="UP000006919">
    <property type="component" value="Chromosome"/>
</dbReference>
<dbReference type="RefSeq" id="WP_013499374.1">
    <property type="nucleotide sequence ID" value="NC_014833.1"/>
</dbReference>
<feature type="transmembrane region" description="Helical" evidence="13">
    <location>
        <begin position="164"/>
        <end position="190"/>
    </location>
</feature>
<dbReference type="GO" id="GO:0046872">
    <property type="term" value="F:metal ion binding"/>
    <property type="evidence" value="ECO:0007669"/>
    <property type="project" value="UniProtKB-KW"/>
</dbReference>
<dbReference type="KEGG" id="ral:Rumal_2790"/>
<keyword evidence="11" id="KW-0482">Metalloprotease</keyword>
<proteinExistence type="inferred from homology"/>
<evidence type="ECO:0000259" key="14">
    <source>
        <dbReference type="Pfam" id="PF02163"/>
    </source>
</evidence>
<accession>E6UHX2</accession>
<keyword evidence="4" id="KW-1003">Cell membrane</keyword>
<protein>
    <submittedName>
        <fullName evidence="15">Peptidase M50</fullName>
    </submittedName>
</protein>
<feature type="transmembrane region" description="Helical" evidence="13">
    <location>
        <begin position="50"/>
        <end position="69"/>
    </location>
</feature>
<dbReference type="eggNOG" id="COG1994">
    <property type="taxonomic scope" value="Bacteria"/>
</dbReference>
<name>E6UHX2_RUMA7</name>
<dbReference type="OrthoDB" id="9800627at2"/>
<dbReference type="EMBL" id="CP002403">
    <property type="protein sequence ID" value="ADU23259.1"/>
    <property type="molecule type" value="Genomic_DNA"/>
</dbReference>
<comment type="subcellular location">
    <subcellularLocation>
        <location evidence="2">Cell membrane</location>
        <topology evidence="2">Multi-pass membrane protein</topology>
    </subcellularLocation>
</comment>
<sequence length="263" mass="29548">MTIDYLLRYGSRILILMMCIPVHEFAHAWAATKLGDDTPAYQKRLTLNPIAHLDPIGSIGILLCGFGWGKPVQVNPARFNRKISMRAGMAITAAAGPLSNLIMALLGTIAYKFLLGSIVYNSNTIRVDNLIFNAKELLYKFFVQNTGYVDYYAKLLAEANNNLALYWLLVICEAFVFINIGLAVFNLIPVAPLDGQKIFSYFLPDRINAKIANYQFYISLIVIGLLTFSDLLNGPVLWMESGIFWVLNKITFFIDPLVTMIFK</sequence>
<comment type="cofactor">
    <cofactor evidence="1">
        <name>Zn(2+)</name>
        <dbReference type="ChEBI" id="CHEBI:29105"/>
    </cofactor>
</comment>
<evidence type="ECO:0000256" key="4">
    <source>
        <dbReference type="ARBA" id="ARBA00022475"/>
    </source>
</evidence>
<dbReference type="GO" id="GO:0008237">
    <property type="term" value="F:metallopeptidase activity"/>
    <property type="evidence" value="ECO:0007669"/>
    <property type="project" value="UniProtKB-KW"/>
</dbReference>
<evidence type="ECO:0000256" key="9">
    <source>
        <dbReference type="ARBA" id="ARBA00022833"/>
    </source>
</evidence>
<dbReference type="GO" id="GO:0006508">
    <property type="term" value="P:proteolysis"/>
    <property type="evidence" value="ECO:0007669"/>
    <property type="project" value="UniProtKB-KW"/>
</dbReference>
<keyword evidence="12 13" id="KW-0472">Membrane</keyword>
<dbReference type="STRING" id="697329.Rumal_2790"/>
<dbReference type="InterPro" id="IPR008915">
    <property type="entry name" value="Peptidase_M50"/>
</dbReference>